<dbReference type="NCBIfam" id="TIGR00229">
    <property type="entry name" value="sensory_box"/>
    <property type="match status" value="4"/>
</dbReference>
<dbReference type="SMART" id="SM00388">
    <property type="entry name" value="HisKA"/>
    <property type="match status" value="1"/>
</dbReference>
<dbReference type="GO" id="GO:0000155">
    <property type="term" value="F:phosphorelay sensor kinase activity"/>
    <property type="evidence" value="ECO:0007669"/>
    <property type="project" value="InterPro"/>
</dbReference>
<dbReference type="InterPro" id="IPR005467">
    <property type="entry name" value="His_kinase_dom"/>
</dbReference>
<feature type="domain" description="PAS" evidence="8">
    <location>
        <begin position="506"/>
        <end position="551"/>
    </location>
</feature>
<dbReference type="SMART" id="SM00448">
    <property type="entry name" value="REC"/>
    <property type="match status" value="1"/>
</dbReference>
<evidence type="ECO:0000259" key="8">
    <source>
        <dbReference type="PROSITE" id="PS50112"/>
    </source>
</evidence>
<keyword evidence="3 4" id="KW-0597">Phosphoprotein</keyword>
<dbReference type="CDD" id="cd00130">
    <property type="entry name" value="PAS"/>
    <property type="match status" value="4"/>
</dbReference>
<dbReference type="Pfam" id="PF13426">
    <property type="entry name" value="PAS_9"/>
    <property type="match status" value="1"/>
</dbReference>
<dbReference type="PROSITE" id="PS50110">
    <property type="entry name" value="RESPONSE_REGULATORY"/>
    <property type="match status" value="1"/>
</dbReference>
<dbReference type="InterPro" id="IPR003594">
    <property type="entry name" value="HATPase_dom"/>
</dbReference>
<dbReference type="Gene3D" id="3.30.450.20">
    <property type="entry name" value="PAS domain"/>
    <property type="match status" value="5"/>
</dbReference>
<dbReference type="InterPro" id="IPR000700">
    <property type="entry name" value="PAS-assoc_C"/>
</dbReference>
<dbReference type="CDD" id="cd00082">
    <property type="entry name" value="HisKA"/>
    <property type="match status" value="1"/>
</dbReference>
<dbReference type="PROSITE" id="PS50113">
    <property type="entry name" value="PAC"/>
    <property type="match status" value="4"/>
</dbReference>
<dbReference type="CDD" id="cd17580">
    <property type="entry name" value="REC_2_DhkD-like"/>
    <property type="match status" value="1"/>
</dbReference>
<reference evidence="10 11" key="1">
    <citation type="submission" date="2019-05" db="EMBL/GenBank/DDBJ databases">
        <title>Verrucobacter flavum gen. nov., sp. nov. a new member of the family Verrucomicrobiaceae.</title>
        <authorList>
            <person name="Szuroczki S."/>
            <person name="Abbaszade G."/>
            <person name="Szabo A."/>
            <person name="Felfoldi T."/>
            <person name="Schumann P."/>
            <person name="Boka K."/>
            <person name="Keki Z."/>
            <person name="Toumi M."/>
            <person name="Toth E."/>
        </authorList>
    </citation>
    <scope>NUCLEOTIDE SEQUENCE [LARGE SCALE GENOMIC DNA]</scope>
    <source>
        <strain evidence="10 11">MG-N-17</strain>
    </source>
</reference>
<dbReference type="Pfam" id="PF00072">
    <property type="entry name" value="Response_reg"/>
    <property type="match status" value="1"/>
</dbReference>
<dbReference type="Gene3D" id="1.10.287.130">
    <property type="match status" value="1"/>
</dbReference>
<dbReference type="SUPFAM" id="SSF55785">
    <property type="entry name" value="PYP-like sensor domain (PAS domain)"/>
    <property type="match status" value="5"/>
</dbReference>
<feature type="domain" description="PAC" evidence="9">
    <location>
        <begin position="286"/>
        <end position="338"/>
    </location>
</feature>
<dbReference type="SUPFAM" id="SSF55874">
    <property type="entry name" value="ATPase domain of HSP90 chaperone/DNA topoisomerase II/histidine kinase"/>
    <property type="match status" value="1"/>
</dbReference>
<evidence type="ECO:0000256" key="3">
    <source>
        <dbReference type="ARBA" id="ARBA00022553"/>
    </source>
</evidence>
<feature type="domain" description="Histidine kinase" evidence="6">
    <location>
        <begin position="762"/>
        <end position="979"/>
    </location>
</feature>
<keyword evidence="11" id="KW-1185">Reference proteome</keyword>
<dbReference type="Proteomes" id="UP000306196">
    <property type="component" value="Unassembled WGS sequence"/>
</dbReference>
<sequence length="1144" mass="127984">MPTVSCKRKLPWLDLEFVVKPPPNRCDDEIFPTRARWHLFPSVLSFGFGFPTVILKFHMSLEEKPPEGHEHEDASMLLKHLKASEEKFRTAFDQSIMGMVLSDENGVVLSANAAFCRIVGRTEAEVVGRNSEHMTHPDDQLQNVEQLTRIKAGQQSSTTFQKRYVLKDGRIVWTQINVSSLPRVEGEEGALVVTIEDITAQVQARKALQESEQHLRLILESVRDYAIMTVDVEGRVTEWNSGSQRVFGYSAAEILGKDSTVLWTPEDQAAGAPARERQHALNHDGWEGERWLQRKDGSRFFASGRLRPMRDEQGHLIGFSKVCQDITQQHESVVELAKARAKIAETLESERQRLADIFKRSPSFMAVLLGPNHVFDMANDEYYQVVGHRELIGKPIREAMPEIEGQGFFELLDHVFSSGETFHATDVPIVLQRTSDAPPEKRFVDFVYLATRDAEDQITGVFVHGVDQTHRRTAEQALTVVAEQRRVALDAAGMGWWNLNVITGEVHWDDQVKRILGLDANTIELDAVLEVIEPVDRETIRESIRASLNVDDPQPYSVEYRVRHSDGSVHWVQSRGRAYFASEPTRHATTLVGTAVDITEIKLAQDTLRESEARFRQMADAMPQIVFMAQPDGHVDYFNAKWYDYTGFDAYTDTGIEHWRHAHNEDGFNRASIAWPESIRTGNPYEIEYQLRRQDGEFRWHLGRALPIRNEKGEVIRWFGTNTDIHDYKQLQQENEHLLLSERSAREEAERANRIKDEFLATLSHELRTPLSAILGWCTILSNEPDPEDYANGLEIIERNARAQAQIIDDLLDMSAIISGKVRLNVQSTDLAPVVRTAVETLRPTADAKGVRLQSVLDPLARPVSGDPNRLQQIFWNLLSNAIKFTPKGGRVQVLLERVNSHLEVSISDTGEGIAPDFLPLVFDRFRQADASITRRHGGLGLGLAIVKQLVELHGGSVRVKSVGLGFGSTFTVSLPLTAVHTDPPPNETRRHPQTGSGTGAAPAIPASVLNLENVKVLVVDDETDARALICRFLKDQKALVSMAGSVNEAMAILETIVPDVLISDIGMPGEDGYSLIRRVRVLPVEKGGAVPAIALTAYARSEDRMRAIVAGFQMHIAKPAEAAELLAMVASLAGRMQPGETPK</sequence>
<dbReference type="InterPro" id="IPR001789">
    <property type="entry name" value="Sig_transdc_resp-reg_receiver"/>
</dbReference>
<dbReference type="Pfam" id="PF00512">
    <property type="entry name" value="HisKA"/>
    <property type="match status" value="1"/>
</dbReference>
<evidence type="ECO:0000259" key="6">
    <source>
        <dbReference type="PROSITE" id="PS50109"/>
    </source>
</evidence>
<dbReference type="InterPro" id="IPR036890">
    <property type="entry name" value="HATPase_C_sf"/>
</dbReference>
<feature type="region of interest" description="Disordered" evidence="5">
    <location>
        <begin position="978"/>
        <end position="1003"/>
    </location>
</feature>
<feature type="domain" description="PAC" evidence="9">
    <location>
        <begin position="556"/>
        <end position="610"/>
    </location>
</feature>
<dbReference type="InterPro" id="IPR036097">
    <property type="entry name" value="HisK_dim/P_sf"/>
</dbReference>
<dbReference type="PRINTS" id="PR00344">
    <property type="entry name" value="BCTRLSENSOR"/>
</dbReference>
<dbReference type="Gene3D" id="3.40.50.2300">
    <property type="match status" value="1"/>
</dbReference>
<dbReference type="OrthoDB" id="9810730at2"/>
<dbReference type="InterPro" id="IPR013656">
    <property type="entry name" value="PAS_4"/>
</dbReference>
<evidence type="ECO:0000256" key="5">
    <source>
        <dbReference type="SAM" id="MobiDB-lite"/>
    </source>
</evidence>
<dbReference type="PROSITE" id="PS50112">
    <property type="entry name" value="PAS"/>
    <property type="match status" value="4"/>
</dbReference>
<dbReference type="FunFam" id="3.30.565.10:FF:000010">
    <property type="entry name" value="Sensor histidine kinase RcsC"/>
    <property type="match status" value="1"/>
</dbReference>
<evidence type="ECO:0000259" key="9">
    <source>
        <dbReference type="PROSITE" id="PS50113"/>
    </source>
</evidence>
<dbReference type="Pfam" id="PF08448">
    <property type="entry name" value="PAS_4"/>
    <property type="match status" value="1"/>
</dbReference>
<dbReference type="Pfam" id="PF08447">
    <property type="entry name" value="PAS_3"/>
    <property type="match status" value="2"/>
</dbReference>
<dbReference type="InterPro" id="IPR004358">
    <property type="entry name" value="Sig_transdc_His_kin-like_C"/>
</dbReference>
<dbReference type="SUPFAM" id="SSF47384">
    <property type="entry name" value="Homodimeric domain of signal transducing histidine kinase"/>
    <property type="match status" value="1"/>
</dbReference>
<evidence type="ECO:0000256" key="2">
    <source>
        <dbReference type="ARBA" id="ARBA00012438"/>
    </source>
</evidence>
<gene>
    <name evidence="10" type="ORF">FEM03_02440</name>
</gene>
<comment type="catalytic activity">
    <reaction evidence="1">
        <text>ATP + protein L-histidine = ADP + protein N-phospho-L-histidine.</text>
        <dbReference type="EC" id="2.7.13.3"/>
    </reaction>
</comment>
<evidence type="ECO:0000313" key="10">
    <source>
        <dbReference type="EMBL" id="TLD72235.1"/>
    </source>
</evidence>
<dbReference type="Gene3D" id="2.10.70.100">
    <property type="match status" value="1"/>
</dbReference>
<proteinExistence type="predicted"/>
<dbReference type="SMART" id="SM00086">
    <property type="entry name" value="PAC"/>
    <property type="match status" value="4"/>
</dbReference>
<dbReference type="EMBL" id="VAUV01000002">
    <property type="protein sequence ID" value="TLD72235.1"/>
    <property type="molecule type" value="Genomic_DNA"/>
</dbReference>
<dbReference type="InterPro" id="IPR035965">
    <property type="entry name" value="PAS-like_dom_sf"/>
</dbReference>
<evidence type="ECO:0000256" key="4">
    <source>
        <dbReference type="PROSITE-ProRule" id="PRU00169"/>
    </source>
</evidence>
<feature type="domain" description="PAC" evidence="9">
    <location>
        <begin position="685"/>
        <end position="737"/>
    </location>
</feature>
<dbReference type="InterPro" id="IPR000014">
    <property type="entry name" value="PAS"/>
</dbReference>
<dbReference type="InterPro" id="IPR013655">
    <property type="entry name" value="PAS_fold_3"/>
</dbReference>
<dbReference type="Pfam" id="PF02518">
    <property type="entry name" value="HATPase_c"/>
    <property type="match status" value="1"/>
</dbReference>
<dbReference type="FunFam" id="3.30.450.20:FF:000099">
    <property type="entry name" value="Sensory box sensor histidine kinase"/>
    <property type="match status" value="1"/>
</dbReference>
<dbReference type="PANTHER" id="PTHR43547:SF2">
    <property type="entry name" value="HYBRID SIGNAL TRANSDUCTION HISTIDINE KINASE C"/>
    <property type="match status" value="1"/>
</dbReference>
<protein>
    <recommendedName>
        <fullName evidence="2">histidine kinase</fullName>
        <ecNumber evidence="2">2.7.13.3</ecNumber>
    </recommendedName>
</protein>
<dbReference type="CDD" id="cd16922">
    <property type="entry name" value="HATPase_EvgS-ArcB-TorS-like"/>
    <property type="match status" value="1"/>
</dbReference>
<dbReference type="Pfam" id="PF00989">
    <property type="entry name" value="PAS"/>
    <property type="match status" value="1"/>
</dbReference>
<dbReference type="PROSITE" id="PS50109">
    <property type="entry name" value="HIS_KIN"/>
    <property type="match status" value="1"/>
</dbReference>
<dbReference type="InterPro" id="IPR011006">
    <property type="entry name" value="CheY-like_superfamily"/>
</dbReference>
<feature type="domain" description="PAS" evidence="8">
    <location>
        <begin position="611"/>
        <end position="648"/>
    </location>
</feature>
<dbReference type="GO" id="GO:0006355">
    <property type="term" value="P:regulation of DNA-templated transcription"/>
    <property type="evidence" value="ECO:0007669"/>
    <property type="project" value="InterPro"/>
</dbReference>
<dbReference type="SMART" id="SM00091">
    <property type="entry name" value="PAS"/>
    <property type="match status" value="5"/>
</dbReference>
<feature type="domain" description="PAS" evidence="8">
    <location>
        <begin position="84"/>
        <end position="154"/>
    </location>
</feature>
<dbReference type="InterPro" id="IPR003661">
    <property type="entry name" value="HisK_dim/P_dom"/>
</dbReference>
<feature type="domain" description="PAC" evidence="9">
    <location>
        <begin position="158"/>
        <end position="210"/>
    </location>
</feature>
<dbReference type="InterPro" id="IPR013767">
    <property type="entry name" value="PAS_fold"/>
</dbReference>
<dbReference type="AlphaFoldDB" id="A0A5R8KJX1"/>
<dbReference type="InterPro" id="IPR001610">
    <property type="entry name" value="PAC"/>
</dbReference>
<comment type="caution">
    <text evidence="10">The sequence shown here is derived from an EMBL/GenBank/DDBJ whole genome shotgun (WGS) entry which is preliminary data.</text>
</comment>
<dbReference type="EC" id="2.7.13.3" evidence="2"/>
<dbReference type="SMART" id="SM00387">
    <property type="entry name" value="HATPase_c"/>
    <property type="match status" value="1"/>
</dbReference>
<dbReference type="PANTHER" id="PTHR43547">
    <property type="entry name" value="TWO-COMPONENT HISTIDINE KINASE"/>
    <property type="match status" value="1"/>
</dbReference>
<dbReference type="Gene3D" id="3.30.565.10">
    <property type="entry name" value="Histidine kinase-like ATPase, C-terminal domain"/>
    <property type="match status" value="1"/>
</dbReference>
<dbReference type="SUPFAM" id="SSF52172">
    <property type="entry name" value="CheY-like"/>
    <property type="match status" value="1"/>
</dbReference>
<feature type="modified residue" description="4-aspartylphosphate" evidence="4">
    <location>
        <position position="1065"/>
    </location>
</feature>
<evidence type="ECO:0000313" key="11">
    <source>
        <dbReference type="Proteomes" id="UP000306196"/>
    </source>
</evidence>
<accession>A0A5R8KJX1</accession>
<evidence type="ECO:0000259" key="7">
    <source>
        <dbReference type="PROSITE" id="PS50110"/>
    </source>
</evidence>
<evidence type="ECO:0000256" key="1">
    <source>
        <dbReference type="ARBA" id="ARBA00000085"/>
    </source>
</evidence>
<feature type="domain" description="Response regulatory" evidence="7">
    <location>
        <begin position="1016"/>
        <end position="1134"/>
    </location>
</feature>
<organism evidence="10 11">
    <name type="scientific">Phragmitibacter flavus</name>
    <dbReference type="NCBI Taxonomy" id="2576071"/>
    <lineage>
        <taxon>Bacteria</taxon>
        <taxon>Pseudomonadati</taxon>
        <taxon>Verrucomicrobiota</taxon>
        <taxon>Verrucomicrobiia</taxon>
        <taxon>Verrucomicrobiales</taxon>
        <taxon>Verrucomicrobiaceae</taxon>
        <taxon>Phragmitibacter</taxon>
    </lineage>
</organism>
<feature type="domain" description="PAS" evidence="8">
    <location>
        <begin position="211"/>
        <end position="284"/>
    </location>
</feature>
<name>A0A5R8KJX1_9BACT</name>